<dbReference type="GO" id="GO:0051082">
    <property type="term" value="F:unfolded protein binding"/>
    <property type="evidence" value="ECO:0007669"/>
    <property type="project" value="InterPro"/>
</dbReference>
<dbReference type="Proteomes" id="UP000694680">
    <property type="component" value="Chromosome 15"/>
</dbReference>
<dbReference type="Ensembl" id="ENSGWIT00000019635.1">
    <property type="protein sequence ID" value="ENSGWIP00000017796.1"/>
    <property type="gene ID" value="ENSGWIG00000009896.1"/>
</dbReference>
<protein>
    <recommendedName>
        <fullName evidence="3">McKusick-Kaufman syndrome</fullName>
    </recommendedName>
</protein>
<dbReference type="GO" id="GO:1902636">
    <property type="term" value="C:kinociliary basal body"/>
    <property type="evidence" value="ECO:0007669"/>
    <property type="project" value="TreeGrafter"/>
</dbReference>
<dbReference type="GO" id="GO:0006457">
    <property type="term" value="P:protein folding"/>
    <property type="evidence" value="ECO:0007669"/>
    <property type="project" value="InterPro"/>
</dbReference>
<dbReference type="SUPFAM" id="SSF52029">
    <property type="entry name" value="GroEL apical domain-like"/>
    <property type="match status" value="1"/>
</dbReference>
<evidence type="ECO:0000313" key="1">
    <source>
        <dbReference type="Ensembl" id="ENSGWIP00000017796.1"/>
    </source>
</evidence>
<dbReference type="Gene3D" id="3.50.7.10">
    <property type="entry name" value="GroEL"/>
    <property type="match status" value="1"/>
</dbReference>
<reference evidence="1" key="3">
    <citation type="submission" date="2025-09" db="UniProtKB">
        <authorList>
            <consortium name="Ensembl"/>
        </authorList>
    </citation>
    <scope>IDENTIFICATION</scope>
</reference>
<evidence type="ECO:0008006" key="3">
    <source>
        <dbReference type="Google" id="ProtNLM"/>
    </source>
</evidence>
<dbReference type="OrthoDB" id="528704at2759"/>
<keyword evidence="2" id="KW-1185">Reference proteome</keyword>
<reference evidence="1" key="2">
    <citation type="submission" date="2025-08" db="UniProtKB">
        <authorList>
            <consortium name="Ensembl"/>
        </authorList>
    </citation>
    <scope>IDENTIFICATION</scope>
</reference>
<dbReference type="Pfam" id="PF00118">
    <property type="entry name" value="Cpn60_TCP1"/>
    <property type="match status" value="1"/>
</dbReference>
<dbReference type="PANTHER" id="PTHR46787:SF1">
    <property type="entry name" value="MOLECULAR CHAPERONE MKKS"/>
    <property type="match status" value="1"/>
</dbReference>
<dbReference type="PANTHER" id="PTHR46787">
    <property type="entry name" value="SYNDROMES PUTATIVE CHAPERONIN-RELATED"/>
    <property type="match status" value="1"/>
</dbReference>
<proteinExistence type="predicted"/>
<dbReference type="AlphaFoldDB" id="A0A8C5EIG3"/>
<organism evidence="1 2">
    <name type="scientific">Gouania willdenowi</name>
    <name type="common">Blunt-snouted clingfish</name>
    <name type="synonym">Lepadogaster willdenowi</name>
    <dbReference type="NCBI Taxonomy" id="441366"/>
    <lineage>
        <taxon>Eukaryota</taxon>
        <taxon>Metazoa</taxon>
        <taxon>Chordata</taxon>
        <taxon>Craniata</taxon>
        <taxon>Vertebrata</taxon>
        <taxon>Euteleostomi</taxon>
        <taxon>Actinopterygii</taxon>
        <taxon>Neopterygii</taxon>
        <taxon>Teleostei</taxon>
        <taxon>Neoteleostei</taxon>
        <taxon>Acanthomorphata</taxon>
        <taxon>Ovalentaria</taxon>
        <taxon>Blenniimorphae</taxon>
        <taxon>Blenniiformes</taxon>
        <taxon>Gobiesocoidei</taxon>
        <taxon>Gobiesocidae</taxon>
        <taxon>Gobiesocinae</taxon>
        <taxon>Gouania</taxon>
    </lineage>
</organism>
<sequence>MSRLVKKSPSICTDQPLDNADIRNKLKLLEQLLRSCYGPKARLKHLHNNIGGHVVTTSASSLLLPALSSSQPLIHLIKTSIHNHISRFSDCGLFAAILCLSLIEHAQQSGLRRNRVIIVNKHLLTACITYLQQEDCDCKVKMDFCSTQSLLTLAHSIISSKPACVLTESERFHMSKLAVQAFLLTVPCSSPGTLHFGRTVTVSVEGQCVLKSAVFPGLMVHMPNDFDFSEIHNPSHPLKVVLFSASLAGDLPELVDRVMEVHPGVDTDSQILELLLDVCKQVVKDDVKLFVCQKVIHPVVQHYLRSHGVIVVERLGITLMEPLTTLTGAQPVAMLQSAVTFTSYGQVSDLSIKQFGDKKLLHLQPVGESAISTMVLCHRNETMMSELKVVWQTAEHVLRLALREPSALHGGGCTETHLAAYIRHKSMNEKAELASALRCSQTEFLRGVDVFCRSLESVAKSLEHDGGNSYMDLTYAHHWINPADSTQDCLQSTLGFCGCGLLNSSTSNKWNHLQKEHAEFAPASMCRNNPVQPRVLDSFTAKLNALQVAVETANLALDVRFIIHDVN</sequence>
<dbReference type="GO" id="GO:0060271">
    <property type="term" value="P:cilium assembly"/>
    <property type="evidence" value="ECO:0007669"/>
    <property type="project" value="InterPro"/>
</dbReference>
<dbReference type="Gene3D" id="1.10.560.10">
    <property type="entry name" value="GroEL-like equatorial domain"/>
    <property type="match status" value="1"/>
</dbReference>
<dbReference type="InterPro" id="IPR002423">
    <property type="entry name" value="Cpn60/GroEL/TCP-1"/>
</dbReference>
<evidence type="ECO:0000313" key="2">
    <source>
        <dbReference type="Proteomes" id="UP000694680"/>
    </source>
</evidence>
<dbReference type="GO" id="GO:0005524">
    <property type="term" value="F:ATP binding"/>
    <property type="evidence" value="ECO:0007669"/>
    <property type="project" value="InterPro"/>
</dbReference>
<dbReference type="InterPro" id="IPR027409">
    <property type="entry name" value="GroEL-like_apical_dom_sf"/>
</dbReference>
<dbReference type="SUPFAM" id="SSF48592">
    <property type="entry name" value="GroEL equatorial domain-like"/>
    <property type="match status" value="1"/>
</dbReference>
<dbReference type="GO" id="GO:0005737">
    <property type="term" value="C:cytoplasm"/>
    <property type="evidence" value="ECO:0007669"/>
    <property type="project" value="TreeGrafter"/>
</dbReference>
<dbReference type="GO" id="GO:0051131">
    <property type="term" value="P:chaperone-mediated protein complex assembly"/>
    <property type="evidence" value="ECO:0007669"/>
    <property type="project" value="TreeGrafter"/>
</dbReference>
<name>A0A8C5EIG3_GOUWI</name>
<dbReference type="GO" id="GO:0032502">
    <property type="term" value="P:developmental process"/>
    <property type="evidence" value="ECO:0007669"/>
    <property type="project" value="TreeGrafter"/>
</dbReference>
<gene>
    <name evidence="1" type="primary">mkks</name>
</gene>
<reference evidence="1" key="1">
    <citation type="submission" date="2020-06" db="EMBL/GenBank/DDBJ databases">
        <authorList>
            <consortium name="Wellcome Sanger Institute Data Sharing"/>
        </authorList>
    </citation>
    <scope>NUCLEOTIDE SEQUENCE [LARGE SCALE GENOMIC DNA]</scope>
</reference>
<accession>A0A8C5EIG3</accession>
<dbReference type="InterPro" id="IPR027410">
    <property type="entry name" value="TCP-1-like_intermed_sf"/>
</dbReference>
<dbReference type="InterPro" id="IPR028790">
    <property type="entry name" value="MKKS"/>
</dbReference>
<dbReference type="GeneID" id="114477002"/>
<dbReference type="Gene3D" id="3.30.260.10">
    <property type="entry name" value="TCP-1-like chaperonin intermediate domain"/>
    <property type="match status" value="1"/>
</dbReference>
<dbReference type="CTD" id="8195"/>
<dbReference type="InterPro" id="IPR027413">
    <property type="entry name" value="GROEL-like_equatorial_sf"/>
</dbReference>
<dbReference type="GO" id="GO:0005634">
    <property type="term" value="C:nucleus"/>
    <property type="evidence" value="ECO:0007669"/>
    <property type="project" value="TreeGrafter"/>
</dbReference>
<dbReference type="RefSeq" id="XP_028324828.1">
    <property type="nucleotide sequence ID" value="XM_028469027.1"/>
</dbReference>